<dbReference type="EMBL" id="MFCX01000028">
    <property type="protein sequence ID" value="OGE25313.1"/>
    <property type="molecule type" value="Genomic_DNA"/>
</dbReference>
<accession>A0A1F5J9P1</accession>
<feature type="domain" description="Double zinc ribbon" evidence="3">
    <location>
        <begin position="4"/>
        <end position="46"/>
    </location>
</feature>
<evidence type="ECO:0000259" key="3">
    <source>
        <dbReference type="Pfam" id="PF18912"/>
    </source>
</evidence>
<dbReference type="Proteomes" id="UP000177042">
    <property type="component" value="Unassembled WGS sequence"/>
</dbReference>
<dbReference type="CDD" id="cd06223">
    <property type="entry name" value="PRTases_typeI"/>
    <property type="match status" value="1"/>
</dbReference>
<dbReference type="AlphaFoldDB" id="A0A1F5J9P1"/>
<dbReference type="Pfam" id="PF18912">
    <property type="entry name" value="DZR_2"/>
    <property type="match status" value="1"/>
</dbReference>
<dbReference type="PANTHER" id="PTHR47505:SF1">
    <property type="entry name" value="DNA UTILIZATION PROTEIN YHGH"/>
    <property type="match status" value="1"/>
</dbReference>
<protein>
    <recommendedName>
        <fullName evidence="6">Phosphoribosyltransferase domain-containing protein</fullName>
    </recommendedName>
</protein>
<evidence type="ECO:0000313" key="5">
    <source>
        <dbReference type="Proteomes" id="UP000177042"/>
    </source>
</evidence>
<reference evidence="4 5" key="1">
    <citation type="journal article" date="2016" name="Nat. Commun.">
        <title>Thousands of microbial genomes shed light on interconnected biogeochemical processes in an aquifer system.</title>
        <authorList>
            <person name="Anantharaman K."/>
            <person name="Brown C.T."/>
            <person name="Hug L.A."/>
            <person name="Sharon I."/>
            <person name="Castelle C.J."/>
            <person name="Probst A.J."/>
            <person name="Thomas B.C."/>
            <person name="Singh A."/>
            <person name="Wilkins M.J."/>
            <person name="Karaoz U."/>
            <person name="Brodie E.L."/>
            <person name="Williams K.H."/>
            <person name="Hubbard S.S."/>
            <person name="Banfield J.F."/>
        </authorList>
    </citation>
    <scope>NUCLEOTIDE SEQUENCE [LARGE SCALE GENOMIC DNA]</scope>
</reference>
<dbReference type="InterPro" id="IPR044005">
    <property type="entry name" value="DZR_2"/>
</dbReference>
<proteinExistence type="inferred from homology"/>
<comment type="caution">
    <text evidence="4">The sequence shown here is derived from an EMBL/GenBank/DDBJ whole genome shotgun (WGS) entry which is preliminary data.</text>
</comment>
<dbReference type="SUPFAM" id="SSF53271">
    <property type="entry name" value="PRTase-like"/>
    <property type="match status" value="1"/>
</dbReference>
<organism evidence="4 5">
    <name type="scientific">Candidatus Daviesbacteria bacterium RIFCSPHIGHO2_02_FULL_39_12</name>
    <dbReference type="NCBI Taxonomy" id="1797770"/>
    <lineage>
        <taxon>Bacteria</taxon>
        <taxon>Candidatus Daviesiibacteriota</taxon>
    </lineage>
</organism>
<dbReference type="Pfam" id="PF00156">
    <property type="entry name" value="Pribosyltran"/>
    <property type="match status" value="1"/>
</dbReference>
<dbReference type="PANTHER" id="PTHR47505">
    <property type="entry name" value="DNA UTILIZATION PROTEIN YHGH"/>
    <property type="match status" value="1"/>
</dbReference>
<feature type="domain" description="Phosphoribosyltransferase" evidence="2">
    <location>
        <begin position="141"/>
        <end position="231"/>
    </location>
</feature>
<evidence type="ECO:0000256" key="1">
    <source>
        <dbReference type="ARBA" id="ARBA00008007"/>
    </source>
</evidence>
<dbReference type="Gene3D" id="3.40.50.2020">
    <property type="match status" value="1"/>
</dbReference>
<sequence>MNLILDLFFPKKCVSCKKEGNYFCQKCIQNIQQTDLVCPRCERLAVGGQTHPICRRKYGLDGLWSLGLYQPPLKNAVQALKYKGVKDLAQILIDITLEYWVKYQPFILDQIKKDRGAGWAIVPVPLYWWRGNSRGFNQAALLGQLVSKGLGLAYCNVLKRIRYTKPQAKLKGKDRHQNIKNAFAISSNIPISQSSNILLVDDVWTTGSTMRECCYMLKRAGAKKVWAITLAR</sequence>
<evidence type="ECO:0000259" key="2">
    <source>
        <dbReference type="Pfam" id="PF00156"/>
    </source>
</evidence>
<dbReference type="InterPro" id="IPR051910">
    <property type="entry name" value="ComF/GntX_DNA_util-trans"/>
</dbReference>
<dbReference type="InterPro" id="IPR000836">
    <property type="entry name" value="PRTase_dom"/>
</dbReference>
<dbReference type="InterPro" id="IPR029057">
    <property type="entry name" value="PRTase-like"/>
</dbReference>
<evidence type="ECO:0008006" key="6">
    <source>
        <dbReference type="Google" id="ProtNLM"/>
    </source>
</evidence>
<comment type="similarity">
    <text evidence="1">Belongs to the ComF/GntX family.</text>
</comment>
<evidence type="ECO:0000313" key="4">
    <source>
        <dbReference type="EMBL" id="OGE25313.1"/>
    </source>
</evidence>
<gene>
    <name evidence="4" type="ORF">A3C26_00590</name>
</gene>
<name>A0A1F5J9P1_9BACT</name>